<dbReference type="InterPro" id="IPR027417">
    <property type="entry name" value="P-loop_NTPase"/>
</dbReference>
<dbReference type="SUPFAM" id="SSF52540">
    <property type="entry name" value="P-loop containing nucleoside triphosphate hydrolases"/>
    <property type="match status" value="1"/>
</dbReference>
<feature type="compositionally biased region" description="Basic and acidic residues" evidence="1">
    <location>
        <begin position="1"/>
        <end position="17"/>
    </location>
</feature>
<dbReference type="Proteomes" id="UP000230750">
    <property type="component" value="Unassembled WGS sequence"/>
</dbReference>
<evidence type="ECO:0000313" key="3">
    <source>
        <dbReference type="Proteomes" id="UP000230750"/>
    </source>
</evidence>
<gene>
    <name evidence="2" type="ORF">BSL78_18423</name>
</gene>
<feature type="compositionally biased region" description="Polar residues" evidence="1">
    <location>
        <begin position="18"/>
        <end position="29"/>
    </location>
</feature>
<dbReference type="AlphaFoldDB" id="A0A2G8K9N6"/>
<dbReference type="Gene3D" id="3.40.50.300">
    <property type="entry name" value="P-loop containing nucleotide triphosphate hydrolases"/>
    <property type="match status" value="1"/>
</dbReference>
<dbReference type="EMBL" id="MRZV01000759">
    <property type="protein sequence ID" value="PIK44721.1"/>
    <property type="molecule type" value="Genomic_DNA"/>
</dbReference>
<feature type="region of interest" description="Disordered" evidence="1">
    <location>
        <begin position="1"/>
        <end position="34"/>
    </location>
</feature>
<accession>A0A2G8K9N6</accession>
<organism evidence="2 3">
    <name type="scientific">Stichopus japonicus</name>
    <name type="common">Sea cucumber</name>
    <dbReference type="NCBI Taxonomy" id="307972"/>
    <lineage>
        <taxon>Eukaryota</taxon>
        <taxon>Metazoa</taxon>
        <taxon>Echinodermata</taxon>
        <taxon>Eleutherozoa</taxon>
        <taxon>Echinozoa</taxon>
        <taxon>Holothuroidea</taxon>
        <taxon>Aspidochirotacea</taxon>
        <taxon>Aspidochirotida</taxon>
        <taxon>Stichopodidae</taxon>
        <taxon>Apostichopus</taxon>
    </lineage>
</organism>
<protein>
    <submittedName>
        <fullName evidence="2">Uncharacterized protein</fullName>
    </submittedName>
</protein>
<comment type="caution">
    <text evidence="2">The sequence shown here is derived from an EMBL/GenBank/DDBJ whole genome shotgun (WGS) entry which is preliminary data.</text>
</comment>
<name>A0A2G8K9N6_STIJA</name>
<evidence type="ECO:0000313" key="2">
    <source>
        <dbReference type="EMBL" id="PIK44721.1"/>
    </source>
</evidence>
<proteinExistence type="predicted"/>
<evidence type="ECO:0000256" key="1">
    <source>
        <dbReference type="SAM" id="MobiDB-lite"/>
    </source>
</evidence>
<sequence>MFDEKKPSRVSKTEKGSDVTQKPTNTSYSPFPELGATQSRTVRIVVTGLNGVGKSALTVRFLTKVSSGNMVMKERMYGLEFQMFKDFDSMDSGTSSRKD</sequence>
<keyword evidence="3" id="KW-1185">Reference proteome</keyword>
<reference evidence="2 3" key="1">
    <citation type="journal article" date="2017" name="PLoS Biol.">
        <title>The sea cucumber genome provides insights into morphological evolution and visceral regeneration.</title>
        <authorList>
            <person name="Zhang X."/>
            <person name="Sun L."/>
            <person name="Yuan J."/>
            <person name="Sun Y."/>
            <person name="Gao Y."/>
            <person name="Zhang L."/>
            <person name="Li S."/>
            <person name="Dai H."/>
            <person name="Hamel J.F."/>
            <person name="Liu C."/>
            <person name="Yu Y."/>
            <person name="Liu S."/>
            <person name="Lin W."/>
            <person name="Guo K."/>
            <person name="Jin S."/>
            <person name="Xu P."/>
            <person name="Storey K.B."/>
            <person name="Huan P."/>
            <person name="Zhang T."/>
            <person name="Zhou Y."/>
            <person name="Zhang J."/>
            <person name="Lin C."/>
            <person name="Li X."/>
            <person name="Xing L."/>
            <person name="Huo D."/>
            <person name="Sun M."/>
            <person name="Wang L."/>
            <person name="Mercier A."/>
            <person name="Li F."/>
            <person name="Yang H."/>
            <person name="Xiang J."/>
        </authorList>
    </citation>
    <scope>NUCLEOTIDE SEQUENCE [LARGE SCALE GENOMIC DNA]</scope>
    <source>
        <strain evidence="2">Shaxun</strain>
        <tissue evidence="2">Muscle</tissue>
    </source>
</reference>